<dbReference type="InterPro" id="IPR042036">
    <property type="entry name" value="RRP8_N"/>
</dbReference>
<dbReference type="AlphaFoldDB" id="A0A3P7NMP6"/>
<protein>
    <recommendedName>
        <fullName evidence="3 9">Ribosomal RNA-processing protein 8</fullName>
        <ecNumber evidence="9">2.1.1.-</ecNumber>
    </recommendedName>
</protein>
<dbReference type="Proteomes" id="UP000281553">
    <property type="component" value="Unassembled WGS sequence"/>
</dbReference>
<dbReference type="OrthoDB" id="10258825at2759"/>
<sequence>MDASYIANLRKVLSDSSPKRKRNRLGVKAGSRGKKKKSLPAPSNPPHLKRPVRKTDSLESDIQSSMFRFLNEKMYKCSSADAYQYFLENPSAFELYHKGFQRQLQKWPTDPLQWPEQIIREEFKKSPVVADLGCGDARLALHLKGLAKVHSFDLVAVNSRVTVCDMSRVISLSSTEAPFVLCLAPPTINWYPTRSTNSEVPGILES</sequence>
<evidence type="ECO:0000313" key="11">
    <source>
        <dbReference type="EMBL" id="VDN44185.1"/>
    </source>
</evidence>
<dbReference type="GO" id="GO:0006364">
    <property type="term" value="P:rRNA processing"/>
    <property type="evidence" value="ECO:0007669"/>
    <property type="project" value="UniProtKB-UniRule"/>
</dbReference>
<evidence type="ECO:0000256" key="5">
    <source>
        <dbReference type="ARBA" id="ARBA00022603"/>
    </source>
</evidence>
<comment type="similarity">
    <text evidence="2 9">Belongs to the methyltransferase superfamily. RRP8 family.</text>
</comment>
<comment type="subcellular location">
    <subcellularLocation>
        <location evidence="1 9">Nucleus</location>
        <location evidence="1 9">Nucleolus</location>
    </subcellularLocation>
</comment>
<evidence type="ECO:0000256" key="3">
    <source>
        <dbReference type="ARBA" id="ARBA00020203"/>
    </source>
</evidence>
<evidence type="ECO:0000256" key="9">
    <source>
        <dbReference type="RuleBase" id="RU365074"/>
    </source>
</evidence>
<dbReference type="InterPro" id="IPR029063">
    <property type="entry name" value="SAM-dependent_MTases_sf"/>
</dbReference>
<dbReference type="GO" id="GO:0046015">
    <property type="term" value="P:regulation of transcription by glucose"/>
    <property type="evidence" value="ECO:0007669"/>
    <property type="project" value="TreeGrafter"/>
</dbReference>
<dbReference type="EC" id="2.1.1.-" evidence="9"/>
<dbReference type="GO" id="GO:0008168">
    <property type="term" value="F:methyltransferase activity"/>
    <property type="evidence" value="ECO:0007669"/>
    <property type="project" value="UniProtKB-KW"/>
</dbReference>
<dbReference type="GO" id="GO:0005677">
    <property type="term" value="C:chromatin silencing complex"/>
    <property type="evidence" value="ECO:0007669"/>
    <property type="project" value="TreeGrafter"/>
</dbReference>
<keyword evidence="5 9" id="KW-0489">Methyltransferase</keyword>
<dbReference type="GO" id="GO:0042149">
    <property type="term" value="P:cellular response to glucose starvation"/>
    <property type="evidence" value="ECO:0007669"/>
    <property type="project" value="TreeGrafter"/>
</dbReference>
<dbReference type="GO" id="GO:0032259">
    <property type="term" value="P:methylation"/>
    <property type="evidence" value="ECO:0007669"/>
    <property type="project" value="UniProtKB-KW"/>
</dbReference>
<evidence type="ECO:0000313" key="12">
    <source>
        <dbReference type="Proteomes" id="UP000281553"/>
    </source>
</evidence>
<keyword evidence="6 9" id="KW-0808">Transferase</keyword>
<dbReference type="Gene3D" id="3.40.50.150">
    <property type="entry name" value="Vaccinia Virus protein VP39"/>
    <property type="match status" value="1"/>
</dbReference>
<proteinExistence type="inferred from homology"/>
<reference evidence="11 12" key="1">
    <citation type="submission" date="2018-11" db="EMBL/GenBank/DDBJ databases">
        <authorList>
            <consortium name="Pathogen Informatics"/>
        </authorList>
    </citation>
    <scope>NUCLEOTIDE SEQUENCE [LARGE SCALE GENOMIC DNA]</scope>
</reference>
<feature type="region of interest" description="Disordered" evidence="10">
    <location>
        <begin position="15"/>
        <end position="56"/>
    </location>
</feature>
<evidence type="ECO:0000256" key="6">
    <source>
        <dbReference type="ARBA" id="ARBA00022679"/>
    </source>
</evidence>
<dbReference type="EMBL" id="UYRU01110528">
    <property type="protein sequence ID" value="VDN44185.1"/>
    <property type="molecule type" value="Genomic_DNA"/>
</dbReference>
<accession>A0A3P7NMP6</accession>
<evidence type="ECO:0000256" key="7">
    <source>
        <dbReference type="ARBA" id="ARBA00022691"/>
    </source>
</evidence>
<comment type="function">
    <text evidence="9">Probable methyltransferase required to silence rDNA.</text>
</comment>
<keyword evidence="12" id="KW-1185">Reference proteome</keyword>
<evidence type="ECO:0000256" key="10">
    <source>
        <dbReference type="SAM" id="MobiDB-lite"/>
    </source>
</evidence>
<dbReference type="GO" id="GO:0005730">
    <property type="term" value="C:nucleolus"/>
    <property type="evidence" value="ECO:0007669"/>
    <property type="project" value="UniProtKB-SubCell"/>
</dbReference>
<dbReference type="GO" id="GO:0000183">
    <property type="term" value="P:rDNA heterochromatin formation"/>
    <property type="evidence" value="ECO:0007669"/>
    <property type="project" value="TreeGrafter"/>
</dbReference>
<dbReference type="GO" id="GO:0033553">
    <property type="term" value="C:rDNA heterochromatin"/>
    <property type="evidence" value="ECO:0007669"/>
    <property type="project" value="TreeGrafter"/>
</dbReference>
<keyword evidence="7 9" id="KW-0949">S-adenosyl-L-methionine</keyword>
<name>A0A3P7NMP6_DIBLA</name>
<dbReference type="InterPro" id="IPR007823">
    <property type="entry name" value="RRP8"/>
</dbReference>
<gene>
    <name evidence="11" type="ORF">DILT_LOCUS19283</name>
</gene>
<keyword evidence="4 9" id="KW-0698">rRNA processing</keyword>
<dbReference type="Pfam" id="PF05148">
    <property type="entry name" value="Methyltransf_8"/>
    <property type="match status" value="1"/>
</dbReference>
<dbReference type="PANTHER" id="PTHR12787">
    <property type="entry name" value="RIBOSOMAL RNA-PROCESSING PROTEIN 8"/>
    <property type="match status" value="1"/>
</dbReference>
<dbReference type="SUPFAM" id="SSF53335">
    <property type="entry name" value="S-adenosyl-L-methionine-dependent methyltransferases"/>
    <property type="match status" value="1"/>
</dbReference>
<evidence type="ECO:0000256" key="1">
    <source>
        <dbReference type="ARBA" id="ARBA00004604"/>
    </source>
</evidence>
<feature type="compositionally biased region" description="Basic residues" evidence="10">
    <location>
        <begin position="19"/>
        <end position="38"/>
    </location>
</feature>
<keyword evidence="8 9" id="KW-0539">Nucleus</keyword>
<evidence type="ECO:0000256" key="2">
    <source>
        <dbReference type="ARBA" id="ARBA00006301"/>
    </source>
</evidence>
<evidence type="ECO:0000256" key="4">
    <source>
        <dbReference type="ARBA" id="ARBA00022552"/>
    </source>
</evidence>
<evidence type="ECO:0000256" key="8">
    <source>
        <dbReference type="ARBA" id="ARBA00023242"/>
    </source>
</evidence>
<dbReference type="FunFam" id="1.10.10.2150:FF:000001">
    <property type="entry name" value="Ribosomal RNA-processing protein 8"/>
    <property type="match status" value="1"/>
</dbReference>
<dbReference type="Gene3D" id="1.10.10.2150">
    <property type="entry name" value="Ribosomal RNA-processing protein 8, N-terminal domain"/>
    <property type="match status" value="1"/>
</dbReference>
<organism evidence="11 12">
    <name type="scientific">Dibothriocephalus latus</name>
    <name type="common">Fish tapeworm</name>
    <name type="synonym">Diphyllobothrium latum</name>
    <dbReference type="NCBI Taxonomy" id="60516"/>
    <lineage>
        <taxon>Eukaryota</taxon>
        <taxon>Metazoa</taxon>
        <taxon>Spiralia</taxon>
        <taxon>Lophotrochozoa</taxon>
        <taxon>Platyhelminthes</taxon>
        <taxon>Cestoda</taxon>
        <taxon>Eucestoda</taxon>
        <taxon>Diphyllobothriidea</taxon>
        <taxon>Diphyllobothriidae</taxon>
        <taxon>Dibothriocephalus</taxon>
    </lineage>
</organism>
<dbReference type="PANTHER" id="PTHR12787:SF0">
    <property type="entry name" value="RIBOSOMAL RNA-PROCESSING PROTEIN 8"/>
    <property type="match status" value="1"/>
</dbReference>